<keyword evidence="1" id="KW-0472">Membrane</keyword>
<keyword evidence="1" id="KW-0812">Transmembrane</keyword>
<sequence>MRLSAKGKWFILRAVIVGEVAAFLASFRVWHKMNTDQDYRKWMNNNYPSILEGFYTTAELGGFAHVRKDDLKAWKNESKTNTNIN</sequence>
<keyword evidence="1" id="KW-1133">Transmembrane helix</keyword>
<gene>
    <name evidence="3" type="primary">LOC116297061</name>
</gene>
<keyword evidence="2" id="KW-1185">Reference proteome</keyword>
<dbReference type="RefSeq" id="XP_031561068.1">
    <property type="nucleotide sequence ID" value="XM_031705208.1"/>
</dbReference>
<protein>
    <submittedName>
        <fullName evidence="3">Protein CEBPZOS-like</fullName>
    </submittedName>
</protein>
<evidence type="ECO:0000256" key="1">
    <source>
        <dbReference type="SAM" id="Phobius"/>
    </source>
</evidence>
<dbReference type="PANTHER" id="PTHR38001">
    <property type="entry name" value="PROTEIN CEBPZOS"/>
    <property type="match status" value="1"/>
</dbReference>
<proteinExistence type="predicted"/>
<organism evidence="2 3">
    <name type="scientific">Actinia tenebrosa</name>
    <name type="common">Australian red waratah sea anemone</name>
    <dbReference type="NCBI Taxonomy" id="6105"/>
    <lineage>
        <taxon>Eukaryota</taxon>
        <taxon>Metazoa</taxon>
        <taxon>Cnidaria</taxon>
        <taxon>Anthozoa</taxon>
        <taxon>Hexacorallia</taxon>
        <taxon>Actiniaria</taxon>
        <taxon>Actiniidae</taxon>
        <taxon>Actinia</taxon>
    </lineage>
</organism>
<dbReference type="InParanoid" id="A0A6P8I033"/>
<feature type="transmembrane region" description="Helical" evidence="1">
    <location>
        <begin position="12"/>
        <end position="30"/>
    </location>
</feature>
<dbReference type="InterPro" id="IPR037764">
    <property type="entry name" value="CEBPZOS"/>
</dbReference>
<dbReference type="Proteomes" id="UP000515163">
    <property type="component" value="Unplaced"/>
</dbReference>
<accession>A0A6P8I033</accession>
<evidence type="ECO:0000313" key="3">
    <source>
        <dbReference type="RefSeq" id="XP_031561068.1"/>
    </source>
</evidence>
<dbReference type="OrthoDB" id="5804148at2759"/>
<dbReference type="KEGG" id="aten:116297061"/>
<dbReference type="GeneID" id="116297061"/>
<name>A0A6P8I033_ACTTE</name>
<dbReference type="AlphaFoldDB" id="A0A6P8I033"/>
<evidence type="ECO:0000313" key="2">
    <source>
        <dbReference type="Proteomes" id="UP000515163"/>
    </source>
</evidence>
<dbReference type="PANTHER" id="PTHR38001:SF1">
    <property type="entry name" value="PROTEIN CEBPZOS"/>
    <property type="match status" value="1"/>
</dbReference>
<reference evidence="3" key="1">
    <citation type="submission" date="2025-08" db="UniProtKB">
        <authorList>
            <consortium name="RefSeq"/>
        </authorList>
    </citation>
    <scope>IDENTIFICATION</scope>
    <source>
        <tissue evidence="3">Tentacle</tissue>
    </source>
</reference>
<dbReference type="FunCoup" id="A0A6P8I033">
    <property type="interactions" value="95"/>
</dbReference>